<dbReference type="Gene3D" id="3.10.490.20">
    <property type="match status" value="1"/>
</dbReference>
<dbReference type="WBParaSite" id="OFLC_0001558001-mRNA-1">
    <property type="protein sequence ID" value="OFLC_0001558001-mRNA-1"/>
    <property type="gene ID" value="OFLC_0001558001"/>
</dbReference>
<sequence>MHIEVGAIDDHPDTFRVEGLRLMGAACKKKNKLEIVDEVSTDLRNVTLSWFREASSPDNITLPVYLYRDRKNLLFTLDFDPGDIQKTSLYERSVAVTSNNSLS</sequence>
<name>A0A183I755_9BILA</name>
<reference evidence="3" key="1">
    <citation type="submission" date="2016-06" db="UniProtKB">
        <authorList>
            <consortium name="WormBaseParasite"/>
        </authorList>
    </citation>
    <scope>IDENTIFICATION</scope>
</reference>
<dbReference type="EMBL" id="UZAJ01042377">
    <property type="protein sequence ID" value="VDP22611.1"/>
    <property type="molecule type" value="Genomic_DNA"/>
</dbReference>
<keyword evidence="2" id="KW-1185">Reference proteome</keyword>
<evidence type="ECO:0000313" key="2">
    <source>
        <dbReference type="Proteomes" id="UP000267606"/>
    </source>
</evidence>
<dbReference type="InterPro" id="IPR043160">
    <property type="entry name" value="Dynein_C_barrel"/>
</dbReference>
<gene>
    <name evidence="1" type="ORF">OFLC_LOCUS15566</name>
</gene>
<accession>A0A183I755</accession>
<proteinExistence type="predicted"/>
<evidence type="ECO:0000313" key="1">
    <source>
        <dbReference type="EMBL" id="VDP22611.1"/>
    </source>
</evidence>
<evidence type="ECO:0000313" key="3">
    <source>
        <dbReference type="WBParaSite" id="OFLC_0001558001-mRNA-1"/>
    </source>
</evidence>
<organism evidence="3">
    <name type="scientific">Onchocerca flexuosa</name>
    <dbReference type="NCBI Taxonomy" id="387005"/>
    <lineage>
        <taxon>Eukaryota</taxon>
        <taxon>Metazoa</taxon>
        <taxon>Ecdysozoa</taxon>
        <taxon>Nematoda</taxon>
        <taxon>Chromadorea</taxon>
        <taxon>Rhabditida</taxon>
        <taxon>Spirurina</taxon>
        <taxon>Spiruromorpha</taxon>
        <taxon>Filarioidea</taxon>
        <taxon>Onchocercidae</taxon>
        <taxon>Onchocerca</taxon>
    </lineage>
</organism>
<dbReference type="STRING" id="387005.A0A183I755"/>
<dbReference type="Proteomes" id="UP000267606">
    <property type="component" value="Unassembled WGS sequence"/>
</dbReference>
<protein>
    <submittedName>
        <fullName evidence="3">DUF4457 domain-containing protein</fullName>
    </submittedName>
</protein>
<dbReference type="AlphaFoldDB" id="A0A183I755"/>
<reference evidence="1 2" key="2">
    <citation type="submission" date="2018-11" db="EMBL/GenBank/DDBJ databases">
        <authorList>
            <consortium name="Pathogen Informatics"/>
        </authorList>
    </citation>
    <scope>NUCLEOTIDE SEQUENCE [LARGE SCALE GENOMIC DNA]</scope>
</reference>